<keyword evidence="1" id="KW-0812">Transmembrane</keyword>
<gene>
    <name evidence="2" type="ORF">Rt10032_c24g6703</name>
</gene>
<feature type="transmembrane region" description="Helical" evidence="1">
    <location>
        <begin position="51"/>
        <end position="72"/>
    </location>
</feature>
<keyword evidence="1" id="KW-0472">Membrane</keyword>
<feature type="transmembrane region" description="Helical" evidence="1">
    <location>
        <begin position="123"/>
        <end position="147"/>
    </location>
</feature>
<evidence type="ECO:0000313" key="3">
    <source>
        <dbReference type="Proteomes" id="UP000321518"/>
    </source>
</evidence>
<dbReference type="PANTHER" id="PTHR40465">
    <property type="entry name" value="CHROMOSOME 1, WHOLE GENOME SHOTGUN SEQUENCE"/>
    <property type="match status" value="1"/>
</dbReference>
<feature type="transmembrane region" description="Helical" evidence="1">
    <location>
        <begin position="92"/>
        <end position="116"/>
    </location>
</feature>
<organism evidence="2 3">
    <name type="scientific">Rhodotorula toruloides</name>
    <name type="common">Yeast</name>
    <name type="synonym">Rhodosporidium toruloides</name>
    <dbReference type="NCBI Taxonomy" id="5286"/>
    <lineage>
        <taxon>Eukaryota</taxon>
        <taxon>Fungi</taxon>
        <taxon>Dikarya</taxon>
        <taxon>Basidiomycota</taxon>
        <taxon>Pucciniomycotina</taxon>
        <taxon>Microbotryomycetes</taxon>
        <taxon>Sporidiobolales</taxon>
        <taxon>Sporidiobolaceae</taxon>
        <taxon>Rhodotorula</taxon>
    </lineage>
</organism>
<evidence type="ECO:0008006" key="4">
    <source>
        <dbReference type="Google" id="ProtNLM"/>
    </source>
</evidence>
<evidence type="ECO:0000313" key="2">
    <source>
        <dbReference type="EMBL" id="GEM12686.1"/>
    </source>
</evidence>
<accession>A0A511KS14</accession>
<evidence type="ECO:0000256" key="1">
    <source>
        <dbReference type="SAM" id="Phobius"/>
    </source>
</evidence>
<dbReference type="PANTHER" id="PTHR40465:SF1">
    <property type="entry name" value="DUF6534 DOMAIN-CONTAINING PROTEIN"/>
    <property type="match status" value="1"/>
</dbReference>
<protein>
    <recommendedName>
        <fullName evidence="4">Integral membrane protein</fullName>
    </recommendedName>
</protein>
<dbReference type="Proteomes" id="UP000321518">
    <property type="component" value="Unassembled WGS sequence"/>
</dbReference>
<dbReference type="EMBL" id="BJWK01000024">
    <property type="protein sequence ID" value="GEM12686.1"/>
    <property type="molecule type" value="Genomic_DNA"/>
</dbReference>
<reference evidence="2 3" key="1">
    <citation type="submission" date="2019-07" db="EMBL/GenBank/DDBJ databases">
        <title>Rhodotorula toruloides NBRC10032 genome sequencing.</title>
        <authorList>
            <person name="Shida Y."/>
            <person name="Takaku H."/>
            <person name="Ogasawara W."/>
            <person name="Mori K."/>
        </authorList>
    </citation>
    <scope>NUCLEOTIDE SEQUENCE [LARGE SCALE GENOMIC DNA]</scope>
    <source>
        <strain evidence="2 3">NBRC10032</strain>
    </source>
</reference>
<dbReference type="AlphaFoldDB" id="A0A511KS14"/>
<comment type="caution">
    <text evidence="2">The sequence shown here is derived from an EMBL/GenBank/DDBJ whole genome shotgun (WGS) entry which is preliminary data.</text>
</comment>
<name>A0A511KS14_RHOTO</name>
<sequence>MSTATVDQAVQATIKPLLVGAFLGCAACGVVICLAHHYFTTFKNDRLVFKLLVTICTMLAVADAGCNADWAYLWTVTNYGNIFILTRMVWHLSAYCGMMTSAVGIVQCFFCWRVWVASQRKNFLLPGFILAFTLAMWGIGIYLTWFLAMSDELESFVEVRGLVCAWAGATAGIDALITSVSPRPINPL</sequence>
<feature type="transmembrane region" description="Helical" evidence="1">
    <location>
        <begin position="17"/>
        <end position="39"/>
    </location>
</feature>
<keyword evidence="1" id="KW-1133">Transmembrane helix</keyword>
<proteinExistence type="predicted"/>
<dbReference type="OrthoDB" id="2523093at2759"/>